<name>A0A517MDG2_9BACT</name>
<keyword evidence="2" id="KW-1185">Reference proteome</keyword>
<proteinExistence type="predicted"/>
<evidence type="ECO:0000313" key="1">
    <source>
        <dbReference type="EMBL" id="QDS92929.1"/>
    </source>
</evidence>
<organism evidence="1 2">
    <name type="scientific">Roseimaritima multifibrata</name>
    <dbReference type="NCBI Taxonomy" id="1930274"/>
    <lineage>
        <taxon>Bacteria</taxon>
        <taxon>Pseudomonadati</taxon>
        <taxon>Planctomycetota</taxon>
        <taxon>Planctomycetia</taxon>
        <taxon>Pirellulales</taxon>
        <taxon>Pirellulaceae</taxon>
        <taxon>Roseimaritima</taxon>
    </lineage>
</organism>
<dbReference type="Proteomes" id="UP000320672">
    <property type="component" value="Chromosome"/>
</dbReference>
<dbReference type="AlphaFoldDB" id="A0A517MDG2"/>
<dbReference type="KEGG" id="rml:FF011L_16840"/>
<protein>
    <submittedName>
        <fullName evidence="1">Uncharacterized protein</fullName>
    </submittedName>
</protein>
<dbReference type="EMBL" id="CP036262">
    <property type="protein sequence ID" value="QDS92929.1"/>
    <property type="molecule type" value="Genomic_DNA"/>
</dbReference>
<dbReference type="RefSeq" id="WP_145351102.1">
    <property type="nucleotide sequence ID" value="NZ_CP036262.1"/>
</dbReference>
<reference evidence="1 2" key="1">
    <citation type="submission" date="2019-02" db="EMBL/GenBank/DDBJ databases">
        <title>Deep-cultivation of Planctomycetes and their phenomic and genomic characterization uncovers novel biology.</title>
        <authorList>
            <person name="Wiegand S."/>
            <person name="Jogler M."/>
            <person name="Boedeker C."/>
            <person name="Pinto D."/>
            <person name="Vollmers J."/>
            <person name="Rivas-Marin E."/>
            <person name="Kohn T."/>
            <person name="Peeters S.H."/>
            <person name="Heuer A."/>
            <person name="Rast P."/>
            <person name="Oberbeckmann S."/>
            <person name="Bunk B."/>
            <person name="Jeske O."/>
            <person name="Meyerdierks A."/>
            <person name="Storesund J.E."/>
            <person name="Kallscheuer N."/>
            <person name="Luecker S."/>
            <person name="Lage O.M."/>
            <person name="Pohl T."/>
            <person name="Merkel B.J."/>
            <person name="Hornburger P."/>
            <person name="Mueller R.-W."/>
            <person name="Bruemmer F."/>
            <person name="Labrenz M."/>
            <person name="Spormann A.M."/>
            <person name="Op den Camp H."/>
            <person name="Overmann J."/>
            <person name="Amann R."/>
            <person name="Jetten M.S.M."/>
            <person name="Mascher T."/>
            <person name="Medema M.H."/>
            <person name="Devos D.P."/>
            <person name="Kaster A.-K."/>
            <person name="Ovreas L."/>
            <person name="Rohde M."/>
            <person name="Galperin M.Y."/>
            <person name="Jogler C."/>
        </authorList>
    </citation>
    <scope>NUCLEOTIDE SEQUENCE [LARGE SCALE GENOMIC DNA]</scope>
    <source>
        <strain evidence="1 2">FF011L</strain>
    </source>
</reference>
<gene>
    <name evidence="1" type="ORF">FF011L_16840</name>
</gene>
<sequence length="293" mass="31600">MTTIKWTHSAPGSVLYAAGAVALNRPISDPEVDALLIGPVTDINSQIGSTDLELTTFWEALIAAGFEDSDDPKRCEQALAAAGCSPLALDTLARAVAGKLTEIRLAYNERFPKLAEQLPLRGRPLQTAWDERGRGMLVQIGQQTHADLLPKKVEIRLVQPVSGGGGYVDFQHQAIWVEAMLTNVDPQVPELLRIAWLVARLGIGQGGANRMVEATHLPVVAALGLIPIVLQAGQNLDLVPPGELPIQRTLDLWQQGAAPATTLVLQDWWRQVNSGSTPFPVALKALDRMLASE</sequence>
<dbReference type="OrthoDB" id="282164at2"/>
<evidence type="ECO:0000313" key="2">
    <source>
        <dbReference type="Proteomes" id="UP000320672"/>
    </source>
</evidence>
<accession>A0A517MDG2</accession>